<feature type="transmembrane region" description="Helical" evidence="11">
    <location>
        <begin position="238"/>
        <end position="260"/>
    </location>
</feature>
<proteinExistence type="predicted"/>
<name>A0ABV6C9K9_9GAMM</name>
<comment type="subcellular location">
    <subcellularLocation>
        <location evidence="1">Cell membrane</location>
        <topology evidence="1">Multi-pass membrane protein</topology>
    </subcellularLocation>
</comment>
<feature type="transmembrane region" description="Helical" evidence="11">
    <location>
        <begin position="176"/>
        <end position="192"/>
    </location>
</feature>
<sequence length="456" mass="49696">MTTNYHELNKGLSHKNNLRKLMINLAPPYVLLFCVILLIALGTAALLMPFSTTEPITFLQSLFTATSAVTVTGLGVVDTGTQFTPLGQAIITLLIQFGGIGLMTFAVVTIIALGGKLSFLKQSIAKEALGQTNTKTLYTTAKAVILFSITAECIGIIILSSYWLPEYGISESLFKSFFYVVSAFNNAGFALEPDNLMKYVEDPVVNLVISLLIISGGLGFSVWIDIKNNRTWTKLSIYSKLMILSTLVINLSAFLAFFMLEKSNEGTLANLSNTGKLLASWFQAVSPRTAGFNTIDYSKVTDSTTLLTILLMFIGGGSLSTAGGIKVVTFVVIILASINYIRRNNRLTLYKREIAPTLIHKAFSMAVFTILLIWFSTFILTLSENAHILDLVFEVISALSTVGLSRGLTSNLSNLGLILIIILMIIGRIGPLTFVYLFATPKESKLKFAETKIPIG</sequence>
<feature type="transmembrane region" description="Helical" evidence="11">
    <location>
        <begin position="415"/>
        <end position="439"/>
    </location>
</feature>
<keyword evidence="3" id="KW-1003">Cell membrane</keyword>
<evidence type="ECO:0000256" key="3">
    <source>
        <dbReference type="ARBA" id="ARBA00022475"/>
    </source>
</evidence>
<feature type="transmembrane region" description="Helical" evidence="11">
    <location>
        <begin position="309"/>
        <end position="341"/>
    </location>
</feature>
<accession>A0ABV6C9K9</accession>
<evidence type="ECO:0000313" key="12">
    <source>
        <dbReference type="EMBL" id="MFC0178780.1"/>
    </source>
</evidence>
<feature type="transmembrane region" description="Helical" evidence="11">
    <location>
        <begin position="29"/>
        <end position="50"/>
    </location>
</feature>
<dbReference type="RefSeq" id="WP_385875733.1">
    <property type="nucleotide sequence ID" value="NZ_JBHLXE010000016.1"/>
</dbReference>
<keyword evidence="7 11" id="KW-1133">Transmembrane helix</keyword>
<gene>
    <name evidence="12" type="ORF">ACFFIT_01485</name>
</gene>
<keyword evidence="4" id="KW-0633">Potassium transport</keyword>
<evidence type="ECO:0000256" key="9">
    <source>
        <dbReference type="ARBA" id="ARBA00023136"/>
    </source>
</evidence>
<keyword evidence="6" id="KW-0630">Potassium</keyword>
<dbReference type="Pfam" id="PF02386">
    <property type="entry name" value="TrkH"/>
    <property type="match status" value="1"/>
</dbReference>
<feature type="transmembrane region" description="Helical" evidence="11">
    <location>
        <begin position="362"/>
        <end position="382"/>
    </location>
</feature>
<feature type="transmembrane region" description="Helical" evidence="11">
    <location>
        <begin position="56"/>
        <end position="77"/>
    </location>
</feature>
<keyword evidence="5 11" id="KW-0812">Transmembrane</keyword>
<comment type="caution">
    <text evidence="12">The sequence shown here is derived from an EMBL/GenBank/DDBJ whole genome shotgun (WGS) entry which is preliminary data.</text>
</comment>
<feature type="transmembrane region" description="Helical" evidence="11">
    <location>
        <begin position="143"/>
        <end position="164"/>
    </location>
</feature>
<dbReference type="PANTHER" id="PTHR32024">
    <property type="entry name" value="TRK SYSTEM POTASSIUM UPTAKE PROTEIN TRKG-RELATED"/>
    <property type="match status" value="1"/>
</dbReference>
<dbReference type="Proteomes" id="UP001589758">
    <property type="component" value="Unassembled WGS sequence"/>
</dbReference>
<evidence type="ECO:0000256" key="4">
    <source>
        <dbReference type="ARBA" id="ARBA00022538"/>
    </source>
</evidence>
<evidence type="ECO:0000256" key="11">
    <source>
        <dbReference type="SAM" id="Phobius"/>
    </source>
</evidence>
<reference evidence="12 13" key="1">
    <citation type="submission" date="2024-09" db="EMBL/GenBank/DDBJ databases">
        <authorList>
            <person name="Sun Q."/>
            <person name="Mori K."/>
        </authorList>
    </citation>
    <scope>NUCLEOTIDE SEQUENCE [LARGE SCALE GENOMIC DNA]</scope>
    <source>
        <strain evidence="12 13">CCM 8545</strain>
    </source>
</reference>
<evidence type="ECO:0000256" key="8">
    <source>
        <dbReference type="ARBA" id="ARBA00023065"/>
    </source>
</evidence>
<evidence type="ECO:0000256" key="2">
    <source>
        <dbReference type="ARBA" id="ARBA00022448"/>
    </source>
</evidence>
<keyword evidence="13" id="KW-1185">Reference proteome</keyword>
<evidence type="ECO:0000256" key="1">
    <source>
        <dbReference type="ARBA" id="ARBA00004651"/>
    </source>
</evidence>
<feature type="transmembrane region" description="Helical" evidence="11">
    <location>
        <begin position="89"/>
        <end position="113"/>
    </location>
</feature>
<feature type="transmembrane region" description="Helical" evidence="11">
    <location>
        <begin position="204"/>
        <end position="226"/>
    </location>
</feature>
<protein>
    <submittedName>
        <fullName evidence="12">TrkH family potassium uptake protein</fullName>
    </submittedName>
</protein>
<dbReference type="EMBL" id="JBHLXE010000016">
    <property type="protein sequence ID" value="MFC0178780.1"/>
    <property type="molecule type" value="Genomic_DNA"/>
</dbReference>
<dbReference type="InterPro" id="IPR003445">
    <property type="entry name" value="Cat_transpt"/>
</dbReference>
<keyword evidence="8" id="KW-0406">Ion transport</keyword>
<dbReference type="NCBIfam" id="TIGR00933">
    <property type="entry name" value="2a38"/>
    <property type="match status" value="1"/>
</dbReference>
<dbReference type="PANTHER" id="PTHR32024:SF1">
    <property type="entry name" value="KTR SYSTEM POTASSIUM UPTAKE PROTEIN B"/>
    <property type="match status" value="1"/>
</dbReference>
<evidence type="ECO:0000256" key="10">
    <source>
        <dbReference type="ARBA" id="ARBA00023303"/>
    </source>
</evidence>
<evidence type="ECO:0000256" key="7">
    <source>
        <dbReference type="ARBA" id="ARBA00022989"/>
    </source>
</evidence>
<organism evidence="12 13">
    <name type="scientific">Thorsellia kenyensis</name>
    <dbReference type="NCBI Taxonomy" id="1549888"/>
    <lineage>
        <taxon>Bacteria</taxon>
        <taxon>Pseudomonadati</taxon>
        <taxon>Pseudomonadota</taxon>
        <taxon>Gammaproteobacteria</taxon>
        <taxon>Enterobacterales</taxon>
        <taxon>Thorselliaceae</taxon>
        <taxon>Thorsellia</taxon>
    </lineage>
</organism>
<dbReference type="InterPro" id="IPR004772">
    <property type="entry name" value="TrkH"/>
</dbReference>
<evidence type="ECO:0000256" key="6">
    <source>
        <dbReference type="ARBA" id="ARBA00022958"/>
    </source>
</evidence>
<evidence type="ECO:0000256" key="5">
    <source>
        <dbReference type="ARBA" id="ARBA00022692"/>
    </source>
</evidence>
<keyword evidence="9 11" id="KW-0472">Membrane</keyword>
<keyword evidence="2" id="KW-0813">Transport</keyword>
<evidence type="ECO:0000313" key="13">
    <source>
        <dbReference type="Proteomes" id="UP001589758"/>
    </source>
</evidence>
<keyword evidence="10" id="KW-0407">Ion channel</keyword>